<keyword evidence="4" id="KW-1185">Reference proteome</keyword>
<feature type="compositionally biased region" description="Basic and acidic residues" evidence="2">
    <location>
        <begin position="195"/>
        <end position="204"/>
    </location>
</feature>
<dbReference type="GeneID" id="87867606"/>
<feature type="compositionally biased region" description="Pro residues" evidence="2">
    <location>
        <begin position="319"/>
        <end position="333"/>
    </location>
</feature>
<dbReference type="EMBL" id="JAUEPP010000003">
    <property type="protein sequence ID" value="KAK3347550.1"/>
    <property type="molecule type" value="Genomic_DNA"/>
</dbReference>
<sequence>FNRPPVLYGFDPEIQEDHPFDEVWSAGFISKAYTDEEDPEVLRFDADPSLKTELRYGNNVFVLFKALCWCGEFWGQQNFWTAMARGYSGTKPSYVRELVYMLVDARKTALQGLTGVHNSPVTHVVDDFINWLDQYGPQLTSHNAGKPTDPNLLSTADAFFSSMRGKCINFNKIPVLLIGLKPRLQNPQRNRPQNHRQDPLDHQRPPNHFPPARSRSPPTMPVKPEARTGGTGWELNREFTQHPMPLRKRSGSPYAQDEFHPPKRHHSSGRYPEQHSPRQWHPEQGPPSRQSYEDEYRGWHQSGERLPPRGPRSEETFPPRSPAGLPPRPPTPPRAQSQLEKQQGHDQQRHDQQRLKQQQMEDQKLKQRQLEDEMLKEQKIQERRLEVQKLEQQRIELEKQVQEHQQLLEEERQQAQAQKQAEEARKRLEEERKQAEAKKQKTDTPGPRPSPHPSVLSSDEEVAGWKEMVSTLEKKLADTEGQLKAAAVIRPLERSISKFQSDVSALHGEMSTLFNSFQSMVDIMALVQEDTMCIKENVEGKQQQHGGIDEISLSVDDVKANVALVLSEIFDLRLQHQQLEKRVLATPFRAAPSRDSEALMTALAAISQKVDALNNEVSDLRKEGQAQRDIAPPPTANPDDLKEIMGVVKMISDNVDVLKSEVMDLKKDRARTDDTSNSSATTSVSVDAGLIKALFGEQKALIQSQSQKLARMANDISSLRTQVYASGRTQPQPKSLKQAMAAAEKDLQHHLITMQNYRNKMAERGNPPPTVVANMADMCQTLEECIQYSKTGQK</sequence>
<feature type="compositionally biased region" description="Basic and acidic residues" evidence="2">
    <location>
        <begin position="420"/>
        <end position="442"/>
    </location>
</feature>
<keyword evidence="1" id="KW-0175">Coiled coil</keyword>
<feature type="compositionally biased region" description="Basic and acidic residues" evidence="2">
    <location>
        <begin position="291"/>
        <end position="317"/>
    </location>
</feature>
<feature type="coiled-coil region" evidence="1">
    <location>
        <begin position="702"/>
        <end position="760"/>
    </location>
</feature>
<dbReference type="PANTHER" id="PTHR46576:SF1">
    <property type="entry name" value="BROMO ADJACENT HOMOLOGY DOMAIN-CONTAINING 1 PROTEIN"/>
    <property type="match status" value="1"/>
</dbReference>
<feature type="region of interest" description="Disordered" evidence="2">
    <location>
        <begin position="184"/>
        <end position="370"/>
    </location>
</feature>
<protein>
    <submittedName>
        <fullName evidence="3">Uncharacterized protein</fullName>
    </submittedName>
</protein>
<accession>A0AAE0JGR3</accession>
<evidence type="ECO:0000313" key="4">
    <source>
        <dbReference type="Proteomes" id="UP001278500"/>
    </source>
</evidence>
<feature type="region of interest" description="Disordered" evidence="2">
    <location>
        <begin position="412"/>
        <end position="462"/>
    </location>
</feature>
<name>A0AAE0JGR3_9PEZI</name>
<dbReference type="Proteomes" id="UP001278500">
    <property type="component" value="Unassembled WGS sequence"/>
</dbReference>
<feature type="coiled-coil region" evidence="1">
    <location>
        <begin position="596"/>
        <end position="623"/>
    </location>
</feature>
<gene>
    <name evidence="3" type="ORF">B0H65DRAFT_570449</name>
</gene>
<dbReference type="AlphaFoldDB" id="A0AAE0JGR3"/>
<proteinExistence type="predicted"/>
<reference evidence="3" key="1">
    <citation type="journal article" date="2023" name="Mol. Phylogenet. Evol.">
        <title>Genome-scale phylogeny and comparative genomics of the fungal order Sordariales.</title>
        <authorList>
            <person name="Hensen N."/>
            <person name="Bonometti L."/>
            <person name="Westerberg I."/>
            <person name="Brannstrom I.O."/>
            <person name="Guillou S."/>
            <person name="Cros-Aarteil S."/>
            <person name="Calhoun S."/>
            <person name="Haridas S."/>
            <person name="Kuo A."/>
            <person name="Mondo S."/>
            <person name="Pangilinan J."/>
            <person name="Riley R."/>
            <person name="LaButti K."/>
            <person name="Andreopoulos B."/>
            <person name="Lipzen A."/>
            <person name="Chen C."/>
            <person name="Yan M."/>
            <person name="Daum C."/>
            <person name="Ng V."/>
            <person name="Clum A."/>
            <person name="Steindorff A."/>
            <person name="Ohm R.A."/>
            <person name="Martin F."/>
            <person name="Silar P."/>
            <person name="Natvig D.O."/>
            <person name="Lalanne C."/>
            <person name="Gautier V."/>
            <person name="Ament-Velasquez S.L."/>
            <person name="Kruys A."/>
            <person name="Hutchinson M.I."/>
            <person name="Powell A.J."/>
            <person name="Barry K."/>
            <person name="Miller A.N."/>
            <person name="Grigoriev I.V."/>
            <person name="Debuchy R."/>
            <person name="Gladieux P."/>
            <person name="Hiltunen Thoren M."/>
            <person name="Johannesson H."/>
        </authorList>
    </citation>
    <scope>NUCLEOTIDE SEQUENCE</scope>
    <source>
        <strain evidence="3">CBS 560.94</strain>
    </source>
</reference>
<dbReference type="RefSeq" id="XP_062682632.1">
    <property type="nucleotide sequence ID" value="XM_062830452.1"/>
</dbReference>
<dbReference type="InterPro" id="IPR053032">
    <property type="entry name" value="BAH_domain-containing"/>
</dbReference>
<feature type="non-terminal residue" evidence="3">
    <location>
        <position position="794"/>
    </location>
</feature>
<evidence type="ECO:0000256" key="2">
    <source>
        <dbReference type="SAM" id="MobiDB-lite"/>
    </source>
</evidence>
<organism evidence="3 4">
    <name type="scientific">Neurospora tetraspora</name>
    <dbReference type="NCBI Taxonomy" id="94610"/>
    <lineage>
        <taxon>Eukaryota</taxon>
        <taxon>Fungi</taxon>
        <taxon>Dikarya</taxon>
        <taxon>Ascomycota</taxon>
        <taxon>Pezizomycotina</taxon>
        <taxon>Sordariomycetes</taxon>
        <taxon>Sordariomycetidae</taxon>
        <taxon>Sordariales</taxon>
        <taxon>Sordariaceae</taxon>
        <taxon>Neurospora</taxon>
    </lineage>
</organism>
<feature type="compositionally biased region" description="Basic and acidic residues" evidence="2">
    <location>
        <begin position="342"/>
        <end position="370"/>
    </location>
</feature>
<evidence type="ECO:0000256" key="1">
    <source>
        <dbReference type="SAM" id="Coils"/>
    </source>
</evidence>
<feature type="non-terminal residue" evidence="3">
    <location>
        <position position="1"/>
    </location>
</feature>
<dbReference type="PANTHER" id="PTHR46576">
    <property type="entry name" value="BROMO ADJACENT HOMOLOGY DOMAIN-CONTAINING 1 PROTEIN"/>
    <property type="match status" value="1"/>
</dbReference>
<comment type="caution">
    <text evidence="3">The sequence shown here is derived from an EMBL/GenBank/DDBJ whole genome shotgun (WGS) entry which is preliminary data.</text>
</comment>
<evidence type="ECO:0000313" key="3">
    <source>
        <dbReference type="EMBL" id="KAK3347550.1"/>
    </source>
</evidence>
<reference evidence="3" key="2">
    <citation type="submission" date="2023-06" db="EMBL/GenBank/DDBJ databases">
        <authorList>
            <consortium name="Lawrence Berkeley National Laboratory"/>
            <person name="Haridas S."/>
            <person name="Hensen N."/>
            <person name="Bonometti L."/>
            <person name="Westerberg I."/>
            <person name="Brannstrom I.O."/>
            <person name="Guillou S."/>
            <person name="Cros-Aarteil S."/>
            <person name="Calhoun S."/>
            <person name="Kuo A."/>
            <person name="Mondo S."/>
            <person name="Pangilinan J."/>
            <person name="Riley R."/>
            <person name="Labutti K."/>
            <person name="Andreopoulos B."/>
            <person name="Lipzen A."/>
            <person name="Chen C."/>
            <person name="Yanf M."/>
            <person name="Daum C."/>
            <person name="Ng V."/>
            <person name="Clum A."/>
            <person name="Steindorff A."/>
            <person name="Ohm R."/>
            <person name="Martin F."/>
            <person name="Silar P."/>
            <person name="Natvig D."/>
            <person name="Lalanne C."/>
            <person name="Gautier V."/>
            <person name="Ament-Velasquez S.L."/>
            <person name="Kruys A."/>
            <person name="Hutchinson M.I."/>
            <person name="Powell A.J."/>
            <person name="Barry K."/>
            <person name="Miller A.N."/>
            <person name="Grigoriev I.V."/>
            <person name="Debuchy R."/>
            <person name="Gladieux P."/>
            <person name="Thoren M.H."/>
            <person name="Johannesson H."/>
        </authorList>
    </citation>
    <scope>NUCLEOTIDE SEQUENCE</scope>
    <source>
        <strain evidence="3">CBS 560.94</strain>
    </source>
</reference>